<dbReference type="InterPro" id="IPR003169">
    <property type="entry name" value="GYF"/>
</dbReference>
<comment type="caution">
    <text evidence="3">The sequence shown here is derived from an EMBL/GenBank/DDBJ whole genome shotgun (WGS) entry which is preliminary data.</text>
</comment>
<evidence type="ECO:0000256" key="1">
    <source>
        <dbReference type="SAM" id="MobiDB-lite"/>
    </source>
</evidence>
<feature type="domain" description="GYF" evidence="2">
    <location>
        <begin position="267"/>
        <end position="323"/>
    </location>
</feature>
<gene>
    <name evidence="3" type="ORF">AAG570_003958</name>
</gene>
<name>A0ABD0YGY2_9HEMI</name>
<dbReference type="EMBL" id="JBFDAA010000015">
    <property type="protein sequence ID" value="KAL1117643.1"/>
    <property type="molecule type" value="Genomic_DNA"/>
</dbReference>
<keyword evidence="4" id="KW-1185">Reference proteome</keyword>
<feature type="region of interest" description="Disordered" evidence="1">
    <location>
        <begin position="1"/>
        <end position="53"/>
    </location>
</feature>
<evidence type="ECO:0000259" key="2">
    <source>
        <dbReference type="PROSITE" id="PS50829"/>
    </source>
</evidence>
<dbReference type="AlphaFoldDB" id="A0ABD0YGY2"/>
<dbReference type="PANTHER" id="PTHR13138:SF3">
    <property type="entry name" value="CD2 ANTIGEN CYTOPLASMIC TAIL-BINDING PROTEIN 2"/>
    <property type="match status" value="1"/>
</dbReference>
<dbReference type="PANTHER" id="PTHR13138">
    <property type="entry name" value="PROTEIN LIN1"/>
    <property type="match status" value="1"/>
</dbReference>
<dbReference type="SUPFAM" id="SSF55277">
    <property type="entry name" value="GYF domain"/>
    <property type="match status" value="1"/>
</dbReference>
<protein>
    <recommendedName>
        <fullName evidence="2">GYF domain-containing protein</fullName>
    </recommendedName>
</protein>
<accession>A0ABD0YGY2</accession>
<reference evidence="3 4" key="1">
    <citation type="submission" date="2024-07" db="EMBL/GenBank/DDBJ databases">
        <title>Chromosome-level genome assembly of the water stick insect Ranatra chinensis (Heteroptera: Nepidae).</title>
        <authorList>
            <person name="Liu X."/>
        </authorList>
    </citation>
    <scope>NUCLEOTIDE SEQUENCE [LARGE SCALE GENOMIC DNA]</scope>
    <source>
        <strain evidence="3">Cailab_2021Rc</strain>
        <tissue evidence="3">Muscle</tissue>
    </source>
</reference>
<dbReference type="InterPro" id="IPR039905">
    <property type="entry name" value="CD2BP2/Lin1"/>
</dbReference>
<evidence type="ECO:0000313" key="3">
    <source>
        <dbReference type="EMBL" id="KAL1117643.1"/>
    </source>
</evidence>
<organism evidence="3 4">
    <name type="scientific">Ranatra chinensis</name>
    <dbReference type="NCBI Taxonomy" id="642074"/>
    <lineage>
        <taxon>Eukaryota</taxon>
        <taxon>Metazoa</taxon>
        <taxon>Ecdysozoa</taxon>
        <taxon>Arthropoda</taxon>
        <taxon>Hexapoda</taxon>
        <taxon>Insecta</taxon>
        <taxon>Pterygota</taxon>
        <taxon>Neoptera</taxon>
        <taxon>Paraneoptera</taxon>
        <taxon>Hemiptera</taxon>
        <taxon>Heteroptera</taxon>
        <taxon>Panheteroptera</taxon>
        <taxon>Nepomorpha</taxon>
        <taxon>Nepidae</taxon>
        <taxon>Ranatrinae</taxon>
        <taxon>Ranatra</taxon>
    </lineage>
</organism>
<dbReference type="InterPro" id="IPR035445">
    <property type="entry name" value="GYF-like_dom_sf"/>
</dbReference>
<proteinExistence type="predicted"/>
<evidence type="ECO:0000313" key="4">
    <source>
        <dbReference type="Proteomes" id="UP001558652"/>
    </source>
</evidence>
<dbReference type="PROSITE" id="PS50829">
    <property type="entry name" value="GYF"/>
    <property type="match status" value="1"/>
</dbReference>
<dbReference type="Gene3D" id="3.30.1490.40">
    <property type="match status" value="1"/>
</dbReference>
<sequence>MAKRKIDGSTCWEGEQAMKKVKNKNSLDSDEEDDEPDNNKYHLQDDDIEGQEEGGVMLEEGMHFTPFNMKEEMEEGHFDTDGMYHWKKDKEVKDSWLENIDWVKVKEKTKGTGENSVSSDDDLPEAFDTDQLYKKILSYLKPKESIAKALQRLGGKKSLSASERLKLKKAGLLPPKDSSNDSQSVIDLTELANKILTHLGNMDIYQETYEQIQDRLGASSSKSKKEPVLDMYADDFGSKEKEMLNETTPVNKNESTPLEVFYYPGNNVMWELKRKMENEDVEGPYSTVQMEKWAQCGEFGKEGVFVRKCGSLPFYNSNRVDFDLYL</sequence>
<dbReference type="Proteomes" id="UP001558652">
    <property type="component" value="Unassembled WGS sequence"/>
</dbReference>